<name>A0ACB7SPS8_HYAAI</name>
<keyword evidence="2" id="KW-1185">Reference proteome</keyword>
<evidence type="ECO:0000313" key="2">
    <source>
        <dbReference type="Proteomes" id="UP000821845"/>
    </source>
</evidence>
<dbReference type="Proteomes" id="UP000821845">
    <property type="component" value="Chromosome 3"/>
</dbReference>
<accession>A0ACB7SPS8</accession>
<proteinExistence type="predicted"/>
<reference evidence="1" key="1">
    <citation type="submission" date="2020-05" db="EMBL/GenBank/DDBJ databases">
        <title>Large-scale comparative analyses of tick genomes elucidate their genetic diversity and vector capacities.</title>
        <authorList>
            <person name="Jia N."/>
            <person name="Wang J."/>
            <person name="Shi W."/>
            <person name="Du L."/>
            <person name="Sun Y."/>
            <person name="Zhan W."/>
            <person name="Jiang J."/>
            <person name="Wang Q."/>
            <person name="Zhang B."/>
            <person name="Ji P."/>
            <person name="Sakyi L.B."/>
            <person name="Cui X."/>
            <person name="Yuan T."/>
            <person name="Jiang B."/>
            <person name="Yang W."/>
            <person name="Lam T.T.-Y."/>
            <person name="Chang Q."/>
            <person name="Ding S."/>
            <person name="Wang X."/>
            <person name="Zhu J."/>
            <person name="Ruan X."/>
            <person name="Zhao L."/>
            <person name="Wei J."/>
            <person name="Que T."/>
            <person name="Du C."/>
            <person name="Cheng J."/>
            <person name="Dai P."/>
            <person name="Han X."/>
            <person name="Huang E."/>
            <person name="Gao Y."/>
            <person name="Liu J."/>
            <person name="Shao H."/>
            <person name="Ye R."/>
            <person name="Li L."/>
            <person name="Wei W."/>
            <person name="Wang X."/>
            <person name="Wang C."/>
            <person name="Yang T."/>
            <person name="Huo Q."/>
            <person name="Li W."/>
            <person name="Guo W."/>
            <person name="Chen H."/>
            <person name="Zhou L."/>
            <person name="Ni X."/>
            <person name="Tian J."/>
            <person name="Zhou Y."/>
            <person name="Sheng Y."/>
            <person name="Liu T."/>
            <person name="Pan Y."/>
            <person name="Xia L."/>
            <person name="Li J."/>
            <person name="Zhao F."/>
            <person name="Cao W."/>
        </authorList>
    </citation>
    <scope>NUCLEOTIDE SEQUENCE</scope>
    <source>
        <strain evidence="1">Hyas-2018</strain>
    </source>
</reference>
<dbReference type="EMBL" id="CM023483">
    <property type="protein sequence ID" value="KAH6936057.1"/>
    <property type="molecule type" value="Genomic_DNA"/>
</dbReference>
<comment type="caution">
    <text evidence="1">The sequence shown here is derived from an EMBL/GenBank/DDBJ whole genome shotgun (WGS) entry which is preliminary data.</text>
</comment>
<evidence type="ECO:0000313" key="1">
    <source>
        <dbReference type="EMBL" id="KAH6936057.1"/>
    </source>
</evidence>
<gene>
    <name evidence="1" type="ORF">HPB50_012896</name>
</gene>
<protein>
    <submittedName>
        <fullName evidence="1">Uncharacterized protein</fullName>
    </submittedName>
</protein>
<organism evidence="1 2">
    <name type="scientific">Hyalomma asiaticum</name>
    <name type="common">Tick</name>
    <dbReference type="NCBI Taxonomy" id="266040"/>
    <lineage>
        <taxon>Eukaryota</taxon>
        <taxon>Metazoa</taxon>
        <taxon>Ecdysozoa</taxon>
        <taxon>Arthropoda</taxon>
        <taxon>Chelicerata</taxon>
        <taxon>Arachnida</taxon>
        <taxon>Acari</taxon>
        <taxon>Parasitiformes</taxon>
        <taxon>Ixodida</taxon>
        <taxon>Ixodoidea</taxon>
        <taxon>Ixodidae</taxon>
        <taxon>Hyalomminae</taxon>
        <taxon>Hyalomma</taxon>
    </lineage>
</organism>
<sequence length="99" mass="11101">MTLSDSNLLEMHDRIPYRLSFHDTKDSGMQVGKFCCRGSSHVGNPELDFDSTDRDDNRIRRASGKDRSIGKDTCPWRTPSTRLDIVAAATNDNVGMALR</sequence>